<dbReference type="Gene3D" id="3.40.50.720">
    <property type="entry name" value="NAD(P)-binding Rossmann-like Domain"/>
    <property type="match status" value="1"/>
</dbReference>
<comment type="caution">
    <text evidence="1">The sequence shown here is derived from an EMBL/GenBank/DDBJ whole genome shotgun (WGS) entry which is preliminary data.</text>
</comment>
<name>A0A840PI29_9ACTN</name>
<dbReference type="Proteomes" id="UP000578449">
    <property type="component" value="Unassembled WGS sequence"/>
</dbReference>
<protein>
    <submittedName>
        <fullName evidence="1">Uncharacterized protein</fullName>
    </submittedName>
</protein>
<reference evidence="1 2" key="1">
    <citation type="submission" date="2020-08" db="EMBL/GenBank/DDBJ databases">
        <title>Genomic Encyclopedia of Type Strains, Phase IV (KMG-IV): sequencing the most valuable type-strain genomes for metagenomic binning, comparative biology and taxonomic classification.</title>
        <authorList>
            <person name="Goeker M."/>
        </authorList>
    </citation>
    <scope>NUCLEOTIDE SEQUENCE [LARGE SCALE GENOMIC DNA]</scope>
    <source>
        <strain evidence="1 2">DSM 45615</strain>
    </source>
</reference>
<proteinExistence type="predicted"/>
<dbReference type="AlphaFoldDB" id="A0A840PI29"/>
<accession>A0A840PI29</accession>
<keyword evidence="2" id="KW-1185">Reference proteome</keyword>
<gene>
    <name evidence="1" type="ORF">HNP84_006952</name>
</gene>
<evidence type="ECO:0000313" key="2">
    <source>
        <dbReference type="Proteomes" id="UP000578449"/>
    </source>
</evidence>
<dbReference type="EMBL" id="JACHGN010000017">
    <property type="protein sequence ID" value="MBB5137200.1"/>
    <property type="molecule type" value="Genomic_DNA"/>
</dbReference>
<evidence type="ECO:0000313" key="1">
    <source>
        <dbReference type="EMBL" id="MBB5137200.1"/>
    </source>
</evidence>
<dbReference type="InterPro" id="IPR036291">
    <property type="entry name" value="NAD(P)-bd_dom_sf"/>
</dbReference>
<organism evidence="1 2">
    <name type="scientific">Thermocatellispora tengchongensis</name>
    <dbReference type="NCBI Taxonomy" id="1073253"/>
    <lineage>
        <taxon>Bacteria</taxon>
        <taxon>Bacillati</taxon>
        <taxon>Actinomycetota</taxon>
        <taxon>Actinomycetes</taxon>
        <taxon>Streptosporangiales</taxon>
        <taxon>Streptosporangiaceae</taxon>
        <taxon>Thermocatellispora</taxon>
    </lineage>
</organism>
<dbReference type="SUPFAM" id="SSF51735">
    <property type="entry name" value="NAD(P)-binding Rossmann-fold domains"/>
    <property type="match status" value="1"/>
</dbReference>
<dbReference type="RefSeq" id="WP_185054380.1">
    <property type="nucleotide sequence ID" value="NZ_BAABIX010000078.1"/>
</dbReference>
<sequence>MAEIGVWLIGARGAVATTAAVGAAAIRSGPPPAQGCVTEAPGFWPGSWRGPTSGGRFGVPAEPGYFFKDPLGCGEHALAAQYAFAGEPA</sequence>